<evidence type="ECO:0000313" key="1">
    <source>
        <dbReference type="EMBL" id="CCH95652.1"/>
    </source>
</evidence>
<evidence type="ECO:0000313" key="2">
    <source>
        <dbReference type="Proteomes" id="UP000005806"/>
    </source>
</evidence>
<sequence length="55" mass="6334">MTSQIIMSRIDHLLALSRDFYAEKILMVAATDDFICNQLRSDLNFGENFRPIPSD</sequence>
<dbReference type="AlphaFoldDB" id="A0A830ZX51"/>
<accession>A0A830ZX51</accession>
<reference evidence="1 2" key="1">
    <citation type="submission" date="2012-04" db="EMBL/GenBank/DDBJ databases">
        <authorList>
            <person name="Genoscope - CEA"/>
        </authorList>
    </citation>
    <scope>NUCLEOTIDE SEQUENCE [LARGE SCALE GENOMIC DNA]</scope>
    <source>
        <strain evidence="1 2">9432</strain>
    </source>
</reference>
<dbReference type="Proteomes" id="UP000005806">
    <property type="component" value="Unassembled WGS sequence"/>
</dbReference>
<proteinExistence type="predicted"/>
<organism evidence="1 2">
    <name type="scientific">Microcystis aeruginosa PCC 9432</name>
    <dbReference type="NCBI Taxonomy" id="1160280"/>
    <lineage>
        <taxon>Bacteria</taxon>
        <taxon>Bacillati</taxon>
        <taxon>Cyanobacteriota</taxon>
        <taxon>Cyanophyceae</taxon>
        <taxon>Oscillatoriophycideae</taxon>
        <taxon>Chroococcales</taxon>
        <taxon>Microcystaceae</taxon>
        <taxon>Microcystis</taxon>
    </lineage>
</organism>
<dbReference type="EMBL" id="CAIH01000435">
    <property type="protein sequence ID" value="CCH95652.1"/>
    <property type="molecule type" value="Genomic_DNA"/>
</dbReference>
<comment type="caution">
    <text evidence="1">The sequence shown here is derived from an EMBL/GenBank/DDBJ whole genome shotgun (WGS) entry which is preliminary data.</text>
</comment>
<gene>
    <name evidence="1" type="ORF">MICCA_960038</name>
</gene>
<name>A0A830ZX51_MICAE</name>
<protein>
    <submittedName>
        <fullName evidence="1">Uncharacterized protein</fullName>
    </submittedName>
</protein>